<reference evidence="2" key="1">
    <citation type="submission" date="2022-02" db="EMBL/GenBank/DDBJ databases">
        <title>Vibrio sp. nov, a new bacterium isolated from seawater.</title>
        <authorList>
            <person name="Yuan Y."/>
        </authorList>
    </citation>
    <scope>NUCLEOTIDE SEQUENCE</scope>
    <source>
        <strain evidence="2">ZSDZ65</strain>
    </source>
</reference>
<proteinExistence type="predicted"/>
<keyword evidence="1" id="KW-1133">Transmembrane helix</keyword>
<gene>
    <name evidence="2" type="ORF">MD535_18300</name>
</gene>
<dbReference type="AlphaFoldDB" id="A0A9X3CQQ1"/>
<dbReference type="Proteomes" id="UP001155587">
    <property type="component" value="Unassembled WGS sequence"/>
</dbReference>
<dbReference type="EMBL" id="JAKRRY010000028">
    <property type="protein sequence ID" value="MCW8347942.1"/>
    <property type="molecule type" value="Genomic_DNA"/>
</dbReference>
<keyword evidence="1" id="KW-0812">Transmembrane</keyword>
<evidence type="ECO:0000313" key="3">
    <source>
        <dbReference type="Proteomes" id="UP001155587"/>
    </source>
</evidence>
<accession>A0A9X3CQQ1</accession>
<keyword evidence="3" id="KW-1185">Reference proteome</keyword>
<comment type="caution">
    <text evidence="2">The sequence shown here is derived from an EMBL/GenBank/DDBJ whole genome shotgun (WGS) entry which is preliminary data.</text>
</comment>
<dbReference type="RefSeq" id="WP_265676497.1">
    <property type="nucleotide sequence ID" value="NZ_JAKRRY010000028.1"/>
</dbReference>
<evidence type="ECO:0000313" key="2">
    <source>
        <dbReference type="EMBL" id="MCW8347942.1"/>
    </source>
</evidence>
<keyword evidence="1" id="KW-0472">Membrane</keyword>
<sequence>MQRRLETFPFILALFTVSLCTTIVLFSYIADISEPRVSLHPITTVSPERAPHIDNSTQLLRSSTLRVAQQKAQPHTKATLPWPMMMSAIALFTASYQFTHFTPRSYLFFENSRLAGWQDTNLQFRFIHSR</sequence>
<name>A0A9X3CQQ1_9VIBR</name>
<feature type="transmembrane region" description="Helical" evidence="1">
    <location>
        <begin position="7"/>
        <end position="30"/>
    </location>
</feature>
<protein>
    <submittedName>
        <fullName evidence="2">Uncharacterized protein</fullName>
    </submittedName>
</protein>
<organism evidence="2 3">
    <name type="scientific">Vibrio qingdaonensis</name>
    <dbReference type="NCBI Taxonomy" id="2829491"/>
    <lineage>
        <taxon>Bacteria</taxon>
        <taxon>Pseudomonadati</taxon>
        <taxon>Pseudomonadota</taxon>
        <taxon>Gammaproteobacteria</taxon>
        <taxon>Vibrionales</taxon>
        <taxon>Vibrionaceae</taxon>
        <taxon>Vibrio</taxon>
    </lineage>
</organism>
<evidence type="ECO:0000256" key="1">
    <source>
        <dbReference type="SAM" id="Phobius"/>
    </source>
</evidence>